<dbReference type="Proteomes" id="UP000835052">
    <property type="component" value="Unassembled WGS sequence"/>
</dbReference>
<name>A0A8S1H3D7_9PELO</name>
<keyword evidence="2" id="KW-1185">Reference proteome</keyword>
<sequence>MSRVRRELLDKMAELLMDINTLNFYEAFVTSETELQHLKELREVKRAELRTTKDHYLGVLRLFEARNRASGSTGGKKNSPIPF</sequence>
<evidence type="ECO:0000313" key="2">
    <source>
        <dbReference type="Proteomes" id="UP000835052"/>
    </source>
</evidence>
<evidence type="ECO:0000313" key="1">
    <source>
        <dbReference type="EMBL" id="CAD6189308.1"/>
    </source>
</evidence>
<protein>
    <submittedName>
        <fullName evidence="1">Uncharacterized protein</fullName>
    </submittedName>
</protein>
<proteinExistence type="predicted"/>
<reference evidence="1" key="1">
    <citation type="submission" date="2020-10" db="EMBL/GenBank/DDBJ databases">
        <authorList>
            <person name="Kikuchi T."/>
        </authorList>
    </citation>
    <scope>NUCLEOTIDE SEQUENCE</scope>
    <source>
        <strain evidence="1">NKZ352</strain>
    </source>
</reference>
<organism evidence="1 2">
    <name type="scientific">Caenorhabditis auriculariae</name>
    <dbReference type="NCBI Taxonomy" id="2777116"/>
    <lineage>
        <taxon>Eukaryota</taxon>
        <taxon>Metazoa</taxon>
        <taxon>Ecdysozoa</taxon>
        <taxon>Nematoda</taxon>
        <taxon>Chromadorea</taxon>
        <taxon>Rhabditida</taxon>
        <taxon>Rhabditina</taxon>
        <taxon>Rhabditomorpha</taxon>
        <taxon>Rhabditoidea</taxon>
        <taxon>Rhabditidae</taxon>
        <taxon>Peloderinae</taxon>
        <taxon>Caenorhabditis</taxon>
    </lineage>
</organism>
<accession>A0A8S1H3D7</accession>
<comment type="caution">
    <text evidence="1">The sequence shown here is derived from an EMBL/GenBank/DDBJ whole genome shotgun (WGS) entry which is preliminary data.</text>
</comment>
<gene>
    <name evidence="1" type="ORF">CAUJ_LOCUS5227</name>
</gene>
<dbReference type="EMBL" id="CAJGYM010000010">
    <property type="protein sequence ID" value="CAD6189308.1"/>
    <property type="molecule type" value="Genomic_DNA"/>
</dbReference>
<dbReference type="AlphaFoldDB" id="A0A8S1H3D7"/>